<dbReference type="InterPro" id="IPR013424">
    <property type="entry name" value="Ice-binding_C"/>
</dbReference>
<dbReference type="EMBL" id="JACBAZ010000013">
    <property type="protein sequence ID" value="NWK57498.1"/>
    <property type="molecule type" value="Genomic_DNA"/>
</dbReference>
<dbReference type="NCBIfam" id="TIGR02595">
    <property type="entry name" value="PEP_CTERM"/>
    <property type="match status" value="1"/>
</dbReference>
<comment type="caution">
    <text evidence="3">The sequence shown here is derived from an EMBL/GenBank/DDBJ whole genome shotgun (WGS) entry which is preliminary data.</text>
</comment>
<reference evidence="3 4" key="1">
    <citation type="submission" date="2020-07" db="EMBL/GenBank/DDBJ databases">
        <title>Roseicoccus Jingziensis gen. nov., sp. nov., isolated from coastal seawater.</title>
        <authorList>
            <person name="Feng X."/>
        </authorList>
    </citation>
    <scope>NUCLEOTIDE SEQUENCE [LARGE SCALE GENOMIC DNA]</scope>
    <source>
        <strain evidence="3 4">N1E253</strain>
    </source>
</reference>
<protein>
    <submittedName>
        <fullName evidence="3">PEP-CTERM sorting domain-containing protein</fullName>
    </submittedName>
</protein>
<sequence length="259" mass="25754">MNIKSITLLIAMSFGAAAIGQAATVALGENTNMVFADGDNASGDAVYNDGNPYTWSITGNVNVGDGVGTNAGRIFVGTNSGAKIGDLTLHGTSGAGDTLLLNGYHSADRVLGRLGHNTGGESATISITGGLAVTMGGRNLKIAQGTNTFQVLDGSLDYATNTGFGFLKNDGGGSVGHVVGASGSIIIDAVITDAAGFTAWADANGLDATGKIGTVTADSGLTLAFANDGTNTTITAIPEPSSAALLGLGGLTLILRRRM</sequence>
<keyword evidence="1" id="KW-0732">Signal</keyword>
<dbReference type="Pfam" id="PF07589">
    <property type="entry name" value="PEP-CTERM"/>
    <property type="match status" value="1"/>
</dbReference>
<gene>
    <name evidence="3" type="ORF">HW115_17910</name>
</gene>
<organism evidence="3 4">
    <name type="scientific">Oceaniferula marina</name>
    <dbReference type="NCBI Taxonomy" id="2748318"/>
    <lineage>
        <taxon>Bacteria</taxon>
        <taxon>Pseudomonadati</taxon>
        <taxon>Verrucomicrobiota</taxon>
        <taxon>Verrucomicrobiia</taxon>
        <taxon>Verrucomicrobiales</taxon>
        <taxon>Verrucomicrobiaceae</taxon>
        <taxon>Oceaniferula</taxon>
    </lineage>
</organism>
<evidence type="ECO:0000259" key="2">
    <source>
        <dbReference type="Pfam" id="PF07589"/>
    </source>
</evidence>
<feature type="chain" id="PRO_5032649351" evidence="1">
    <location>
        <begin position="23"/>
        <end position="259"/>
    </location>
</feature>
<feature type="signal peptide" evidence="1">
    <location>
        <begin position="1"/>
        <end position="22"/>
    </location>
</feature>
<feature type="domain" description="Ice-binding protein C-terminal" evidence="2">
    <location>
        <begin position="236"/>
        <end position="258"/>
    </location>
</feature>
<name>A0A851GI82_9BACT</name>
<accession>A0A851GI82</accession>
<keyword evidence="4" id="KW-1185">Reference proteome</keyword>
<dbReference type="AlphaFoldDB" id="A0A851GI82"/>
<dbReference type="Proteomes" id="UP000557872">
    <property type="component" value="Unassembled WGS sequence"/>
</dbReference>
<proteinExistence type="predicted"/>
<evidence type="ECO:0000313" key="3">
    <source>
        <dbReference type="EMBL" id="NWK57498.1"/>
    </source>
</evidence>
<evidence type="ECO:0000256" key="1">
    <source>
        <dbReference type="SAM" id="SignalP"/>
    </source>
</evidence>
<evidence type="ECO:0000313" key="4">
    <source>
        <dbReference type="Proteomes" id="UP000557872"/>
    </source>
</evidence>